<evidence type="ECO:0000313" key="2">
    <source>
        <dbReference type="EMBL" id="ACR14638.1"/>
    </source>
</evidence>
<name>C5BU88_TERTT</name>
<feature type="chain" id="PRO_5002946679" description="Lipoprotein SmpA/OmlA domain-containing protein" evidence="1">
    <location>
        <begin position="23"/>
        <end position="98"/>
    </location>
</feature>
<keyword evidence="3" id="KW-1185">Reference proteome</keyword>
<dbReference type="AlphaFoldDB" id="C5BU88"/>
<evidence type="ECO:0008006" key="4">
    <source>
        <dbReference type="Google" id="ProtNLM"/>
    </source>
</evidence>
<evidence type="ECO:0000313" key="3">
    <source>
        <dbReference type="Proteomes" id="UP000009080"/>
    </source>
</evidence>
<dbReference type="RefSeq" id="WP_015820752.1">
    <property type="nucleotide sequence ID" value="NC_012997.1"/>
</dbReference>
<reference evidence="2 3" key="1">
    <citation type="journal article" date="2009" name="PLoS ONE">
        <title>The complete genome of Teredinibacter turnerae T7901: an intracellular endosymbiont of marine wood-boring bivalves (shipworms).</title>
        <authorList>
            <person name="Yang J.C."/>
            <person name="Madupu R."/>
            <person name="Durkin A.S."/>
            <person name="Ekborg N.A."/>
            <person name="Pedamallu C.S."/>
            <person name="Hostetler J.B."/>
            <person name="Radune D."/>
            <person name="Toms B.S."/>
            <person name="Henrissat B."/>
            <person name="Coutinho P.M."/>
            <person name="Schwarz S."/>
            <person name="Field L."/>
            <person name="Trindade-Silva A.E."/>
            <person name="Soares C.A.G."/>
            <person name="Elshahawi S."/>
            <person name="Hanora A."/>
            <person name="Schmidt E.W."/>
            <person name="Haygood M.G."/>
            <person name="Posfai J."/>
            <person name="Benner J."/>
            <person name="Madinger C."/>
            <person name="Nove J."/>
            <person name="Anton B."/>
            <person name="Chaudhary K."/>
            <person name="Foster J."/>
            <person name="Holman A."/>
            <person name="Kumar S."/>
            <person name="Lessard P.A."/>
            <person name="Luyten Y.A."/>
            <person name="Slatko B."/>
            <person name="Wood N."/>
            <person name="Wu B."/>
            <person name="Teplitski M."/>
            <person name="Mougous J.D."/>
            <person name="Ward N."/>
            <person name="Eisen J.A."/>
            <person name="Badger J.H."/>
            <person name="Distel D.L."/>
        </authorList>
    </citation>
    <scope>NUCLEOTIDE SEQUENCE [LARGE SCALE GENOMIC DNA]</scope>
    <source>
        <strain evidence="3">ATCC 39867 / T7901</strain>
    </source>
</reference>
<gene>
    <name evidence="2" type="ordered locus">TERTU_1753</name>
</gene>
<dbReference type="eggNOG" id="ENOG50333B0">
    <property type="taxonomic scope" value="Bacteria"/>
</dbReference>
<sequence>MTPVKIAVLSSLLALSVDVAVADTLQMPDASAASEKWNQPVPQKGLSKSQVEAKFGNPASRNGPTGTPPIYYWEYDAFTVYFEGDYVIHSVHKYKQPS</sequence>
<dbReference type="GeneID" id="58409450"/>
<dbReference type="KEGG" id="ttu:TERTU_1753"/>
<dbReference type="HOGENOM" id="CLU_170271_0_0_6"/>
<proteinExistence type="predicted"/>
<dbReference type="Proteomes" id="UP000009080">
    <property type="component" value="Chromosome"/>
</dbReference>
<evidence type="ECO:0000256" key="1">
    <source>
        <dbReference type="SAM" id="SignalP"/>
    </source>
</evidence>
<accession>C5BU88</accession>
<dbReference type="STRING" id="377629.TERTU_1753"/>
<dbReference type="EMBL" id="CP001614">
    <property type="protein sequence ID" value="ACR14638.1"/>
    <property type="molecule type" value="Genomic_DNA"/>
</dbReference>
<keyword evidence="1" id="KW-0732">Signal</keyword>
<protein>
    <recommendedName>
        <fullName evidence="4">Lipoprotein SmpA/OmlA domain-containing protein</fullName>
    </recommendedName>
</protein>
<dbReference type="OrthoDB" id="7063662at2"/>
<organism evidence="2 3">
    <name type="scientific">Teredinibacter turnerae (strain ATCC 39867 / T7901)</name>
    <dbReference type="NCBI Taxonomy" id="377629"/>
    <lineage>
        <taxon>Bacteria</taxon>
        <taxon>Pseudomonadati</taxon>
        <taxon>Pseudomonadota</taxon>
        <taxon>Gammaproteobacteria</taxon>
        <taxon>Cellvibrionales</taxon>
        <taxon>Cellvibrionaceae</taxon>
        <taxon>Teredinibacter</taxon>
    </lineage>
</organism>
<feature type="signal peptide" evidence="1">
    <location>
        <begin position="1"/>
        <end position="22"/>
    </location>
</feature>